<dbReference type="PANTHER" id="PTHR23232:SF142">
    <property type="entry name" value="GASTRULA ZINC FINGER PROTEIN XLCGF57.1-LIKE-RELATED"/>
    <property type="match status" value="1"/>
</dbReference>
<dbReference type="InterPro" id="IPR036051">
    <property type="entry name" value="KRAB_dom_sf"/>
</dbReference>
<accession>A0A8C5SG99</accession>
<dbReference type="Gene3D" id="6.10.140.140">
    <property type="match status" value="1"/>
</dbReference>
<dbReference type="SMART" id="SM00349">
    <property type="entry name" value="KRAB"/>
    <property type="match status" value="1"/>
</dbReference>
<protein>
    <recommendedName>
        <fullName evidence="2">KRAB domain-containing protein</fullName>
    </recommendedName>
</protein>
<proteinExistence type="predicted"/>
<dbReference type="PANTHER" id="PTHR23232">
    <property type="entry name" value="KRAB DOMAIN C2H2 ZINC FINGER"/>
    <property type="match status" value="1"/>
</dbReference>
<dbReference type="SUPFAM" id="SSF109640">
    <property type="entry name" value="KRAB domain (Kruppel-associated box)"/>
    <property type="match status" value="1"/>
</dbReference>
<reference evidence="3" key="2">
    <citation type="submission" date="2025-09" db="UniProtKB">
        <authorList>
            <consortium name="Ensembl"/>
        </authorList>
    </citation>
    <scope>IDENTIFICATION</scope>
</reference>
<sequence>MQPTPSSLRSVAETRGPHEISDGNPAALHPACWSDELCQDTWSRDQNMRIFSGIVQLTRSAFVLQIHVSFEDVTIFFSEEEWDLLDFDQKSLYREVMLENAKNVETMGKSCSRFK</sequence>
<dbReference type="InterPro" id="IPR001909">
    <property type="entry name" value="KRAB"/>
</dbReference>
<dbReference type="AlphaFoldDB" id="A0A8C5SG99"/>
<dbReference type="InterPro" id="IPR050169">
    <property type="entry name" value="Krueppel_C2H2_ZnF"/>
</dbReference>
<dbReference type="GeneTree" id="ENSGT00960000189347"/>
<evidence type="ECO:0000313" key="4">
    <source>
        <dbReference type="Proteomes" id="UP000694406"/>
    </source>
</evidence>
<dbReference type="Pfam" id="PF01352">
    <property type="entry name" value="KRAB"/>
    <property type="match status" value="1"/>
</dbReference>
<dbReference type="PROSITE" id="PS50805">
    <property type="entry name" value="KRAB"/>
    <property type="match status" value="1"/>
</dbReference>
<name>A0A8C5SG99_LATLA</name>
<evidence type="ECO:0000313" key="3">
    <source>
        <dbReference type="Ensembl" id="ENSLLTP00000017279.1"/>
    </source>
</evidence>
<reference evidence="3" key="1">
    <citation type="submission" date="2025-08" db="UniProtKB">
        <authorList>
            <consortium name="Ensembl"/>
        </authorList>
    </citation>
    <scope>IDENTIFICATION</scope>
</reference>
<organism evidence="3 4">
    <name type="scientific">Laticauda laticaudata</name>
    <name type="common">Blue-ringed sea krait</name>
    <name type="synonym">Blue-lipped sea krait</name>
    <dbReference type="NCBI Taxonomy" id="8630"/>
    <lineage>
        <taxon>Eukaryota</taxon>
        <taxon>Metazoa</taxon>
        <taxon>Chordata</taxon>
        <taxon>Craniata</taxon>
        <taxon>Vertebrata</taxon>
        <taxon>Euteleostomi</taxon>
        <taxon>Lepidosauria</taxon>
        <taxon>Squamata</taxon>
        <taxon>Bifurcata</taxon>
        <taxon>Unidentata</taxon>
        <taxon>Episquamata</taxon>
        <taxon>Toxicofera</taxon>
        <taxon>Serpentes</taxon>
        <taxon>Colubroidea</taxon>
        <taxon>Elapidae</taxon>
        <taxon>Laticaudinae</taxon>
        <taxon>Laticauda</taxon>
    </lineage>
</organism>
<evidence type="ECO:0000256" key="1">
    <source>
        <dbReference type="SAM" id="MobiDB-lite"/>
    </source>
</evidence>
<feature type="domain" description="KRAB" evidence="2">
    <location>
        <begin position="68"/>
        <end position="115"/>
    </location>
</feature>
<dbReference type="CDD" id="cd07765">
    <property type="entry name" value="KRAB_A-box"/>
    <property type="match status" value="1"/>
</dbReference>
<dbReference type="Proteomes" id="UP000694406">
    <property type="component" value="Unplaced"/>
</dbReference>
<feature type="region of interest" description="Disordered" evidence="1">
    <location>
        <begin position="1"/>
        <end position="27"/>
    </location>
</feature>
<dbReference type="GO" id="GO:0006355">
    <property type="term" value="P:regulation of DNA-templated transcription"/>
    <property type="evidence" value="ECO:0007669"/>
    <property type="project" value="InterPro"/>
</dbReference>
<dbReference type="Ensembl" id="ENSLLTT00000017925.1">
    <property type="protein sequence ID" value="ENSLLTP00000017279.1"/>
    <property type="gene ID" value="ENSLLTG00000013140.1"/>
</dbReference>
<evidence type="ECO:0000259" key="2">
    <source>
        <dbReference type="PROSITE" id="PS50805"/>
    </source>
</evidence>
<keyword evidence="4" id="KW-1185">Reference proteome</keyword>